<gene>
    <name evidence="7" type="ORF">FOA43_003934</name>
</gene>
<dbReference type="InterPro" id="IPR000340">
    <property type="entry name" value="Dual-sp_phosphatase_cat-dom"/>
</dbReference>
<dbReference type="InterPro" id="IPR020422">
    <property type="entry name" value="TYR_PHOSPHATASE_DUAL_dom"/>
</dbReference>
<dbReference type="EC" id="3.1.3.48" evidence="2"/>
<dbReference type="PANTHER" id="PTHR10159:SF519">
    <property type="entry name" value="DUAL SPECIFICITY PROTEIN PHOSPHATASE MPK3"/>
    <property type="match status" value="1"/>
</dbReference>
<dbReference type="InterPro" id="IPR029063">
    <property type="entry name" value="SAM-dependent_MTases_sf"/>
</dbReference>
<keyword evidence="4" id="KW-0904">Protein phosphatase</keyword>
<keyword evidence="8" id="KW-1185">Reference proteome</keyword>
<keyword evidence="3" id="KW-0378">Hydrolase</keyword>
<comment type="similarity">
    <text evidence="1">Belongs to the protein-tyrosine phosphatase family. Non-receptor class dual specificity subfamily.</text>
</comment>
<dbReference type="Gene3D" id="3.40.50.150">
    <property type="entry name" value="Vaccinia Virus protein VP39"/>
    <property type="match status" value="1"/>
</dbReference>
<dbReference type="GeneID" id="62197334"/>
<dbReference type="CDD" id="cd14521">
    <property type="entry name" value="DSP_fungal_SDP1-like"/>
    <property type="match status" value="1"/>
</dbReference>
<organism evidence="7 8">
    <name type="scientific">Eeniella nana</name>
    <name type="common">Yeast</name>
    <name type="synonym">Brettanomyces nanus</name>
    <dbReference type="NCBI Taxonomy" id="13502"/>
    <lineage>
        <taxon>Eukaryota</taxon>
        <taxon>Fungi</taxon>
        <taxon>Dikarya</taxon>
        <taxon>Ascomycota</taxon>
        <taxon>Saccharomycotina</taxon>
        <taxon>Pichiomycetes</taxon>
        <taxon>Pichiales</taxon>
        <taxon>Pichiaceae</taxon>
        <taxon>Brettanomyces</taxon>
    </lineage>
</organism>
<dbReference type="InterPro" id="IPR029021">
    <property type="entry name" value="Prot-tyrosine_phosphatase-like"/>
</dbReference>
<dbReference type="PROSITE" id="PS50054">
    <property type="entry name" value="TYR_PHOSPHATASE_DUAL"/>
    <property type="match status" value="1"/>
</dbReference>
<accession>A0A875S8L9</accession>
<dbReference type="GO" id="GO:0008330">
    <property type="term" value="F:protein tyrosine/threonine phosphatase activity"/>
    <property type="evidence" value="ECO:0007669"/>
    <property type="project" value="TreeGrafter"/>
</dbReference>
<evidence type="ECO:0000256" key="4">
    <source>
        <dbReference type="ARBA" id="ARBA00022912"/>
    </source>
</evidence>
<dbReference type="PROSITE" id="PS50056">
    <property type="entry name" value="TYR_PHOSPHATASE_2"/>
    <property type="match status" value="1"/>
</dbReference>
<sequence>MAFTFGFSENDLNSETAEATSKKPSVPFTNPIDSAKITAKPKIVHLEELLPSLLGTRLSYDRITLATKKSETLFRRELFDVKQQLMAEDDFKDNSKDDLFNILIGDTDEDLKRGVYEGGLKSWECSYDLIDKLDKLDVNDQIVSLSKPFNIVELGCGTSLPSLYVFSKVIQDRKKQGTASNNTAPIRFILTDYNYEVLRLVTLPNILINWCLFALTKDQLAELQLKTDQDGNIREGEIYITDLLAQTFVNWLQSHHIALCFISGSWCRQFIKDVHSLLPNMESDTNLVVTSETIYSPPMLPVVGQMLLELTVSQESLTILTAKDIYFGVGGSINQLLEYLQENGSPFVWEVEKVDSPLKRNSILANANVTAITNLSPSLSKTNSSDLNGKANTFVNIGNLSPETEAMMAVGDYQRRNAYSEGPVCVLEPNLFLYSEPSPEQMNEFDVIINVAQEIKDYSYQITLINTKSSGKKIDYHFIPWTHSSRLVSDFPRLTQLIDKSLEANKKVLIHCQCGISRSASLILAYFMKINRADYNEAYVQLKEKAPLISPNLSLIYELIEWGQYLKTKNTCSNSEETLVDP</sequence>
<feature type="domain" description="Tyrosine-protein phosphatase" evidence="5">
    <location>
        <begin position="422"/>
        <end position="568"/>
    </location>
</feature>
<evidence type="ECO:0000259" key="6">
    <source>
        <dbReference type="PROSITE" id="PS50056"/>
    </source>
</evidence>
<dbReference type="KEGG" id="bnn:FOA43_003934"/>
<dbReference type="PANTHER" id="PTHR10159">
    <property type="entry name" value="DUAL SPECIFICITY PROTEIN PHOSPHATASE"/>
    <property type="match status" value="1"/>
</dbReference>
<dbReference type="GO" id="GO:0005634">
    <property type="term" value="C:nucleus"/>
    <property type="evidence" value="ECO:0007669"/>
    <property type="project" value="TreeGrafter"/>
</dbReference>
<dbReference type="GO" id="GO:0005829">
    <property type="term" value="C:cytosol"/>
    <property type="evidence" value="ECO:0007669"/>
    <property type="project" value="TreeGrafter"/>
</dbReference>
<dbReference type="EMBL" id="CP064815">
    <property type="protein sequence ID" value="QPG76545.1"/>
    <property type="molecule type" value="Genomic_DNA"/>
</dbReference>
<evidence type="ECO:0000259" key="5">
    <source>
        <dbReference type="PROSITE" id="PS50054"/>
    </source>
</evidence>
<dbReference type="SUPFAM" id="SSF52799">
    <property type="entry name" value="(Phosphotyrosine protein) phosphatases II"/>
    <property type="match status" value="1"/>
</dbReference>
<evidence type="ECO:0000256" key="3">
    <source>
        <dbReference type="ARBA" id="ARBA00022801"/>
    </source>
</evidence>
<protein>
    <recommendedName>
        <fullName evidence="2">protein-tyrosine-phosphatase</fullName>
        <ecNumber evidence="2">3.1.3.48</ecNumber>
    </recommendedName>
</protein>
<dbReference type="Proteomes" id="UP000662931">
    <property type="component" value="Chromosome 4"/>
</dbReference>
<proteinExistence type="inferred from homology"/>
<dbReference type="OrthoDB" id="1723750at2759"/>
<dbReference type="GO" id="GO:0033550">
    <property type="term" value="F:MAP kinase tyrosine phosphatase activity"/>
    <property type="evidence" value="ECO:0007669"/>
    <property type="project" value="TreeGrafter"/>
</dbReference>
<name>A0A875S8L9_EENNA</name>
<dbReference type="RefSeq" id="XP_038780110.1">
    <property type="nucleotide sequence ID" value="XM_038924182.1"/>
</dbReference>
<evidence type="ECO:0000313" key="7">
    <source>
        <dbReference type="EMBL" id="QPG76545.1"/>
    </source>
</evidence>
<dbReference type="GO" id="GO:0017017">
    <property type="term" value="F:MAP kinase tyrosine/serine/threonine phosphatase activity"/>
    <property type="evidence" value="ECO:0007669"/>
    <property type="project" value="TreeGrafter"/>
</dbReference>
<dbReference type="Gene3D" id="3.90.190.10">
    <property type="entry name" value="Protein tyrosine phosphatase superfamily"/>
    <property type="match status" value="1"/>
</dbReference>
<feature type="domain" description="Tyrosine specific protein phosphatases" evidence="6">
    <location>
        <begin position="489"/>
        <end position="547"/>
    </location>
</feature>
<dbReference type="Pfam" id="PF00782">
    <property type="entry name" value="DSPc"/>
    <property type="match status" value="1"/>
</dbReference>
<evidence type="ECO:0000256" key="2">
    <source>
        <dbReference type="ARBA" id="ARBA00013064"/>
    </source>
</evidence>
<evidence type="ECO:0000313" key="8">
    <source>
        <dbReference type="Proteomes" id="UP000662931"/>
    </source>
</evidence>
<dbReference type="InterPro" id="IPR000387">
    <property type="entry name" value="Tyr_Pase_dom"/>
</dbReference>
<dbReference type="SMART" id="SM00195">
    <property type="entry name" value="DSPc"/>
    <property type="match status" value="1"/>
</dbReference>
<reference evidence="7" key="1">
    <citation type="submission" date="2020-10" db="EMBL/GenBank/DDBJ databases">
        <authorList>
            <person name="Roach M.J.R."/>
        </authorList>
    </citation>
    <scope>NUCLEOTIDE SEQUENCE</scope>
    <source>
        <strain evidence="7">CBS 1945</strain>
    </source>
</reference>
<evidence type="ECO:0000256" key="1">
    <source>
        <dbReference type="ARBA" id="ARBA00008601"/>
    </source>
</evidence>
<dbReference type="AlphaFoldDB" id="A0A875S8L9"/>
<dbReference type="InterPro" id="IPR016130">
    <property type="entry name" value="Tyr_Pase_AS"/>
</dbReference>
<dbReference type="GO" id="GO:0043409">
    <property type="term" value="P:negative regulation of MAPK cascade"/>
    <property type="evidence" value="ECO:0007669"/>
    <property type="project" value="TreeGrafter"/>
</dbReference>
<dbReference type="PROSITE" id="PS00383">
    <property type="entry name" value="TYR_PHOSPHATASE_1"/>
    <property type="match status" value="1"/>
</dbReference>